<evidence type="ECO:0000256" key="7">
    <source>
        <dbReference type="ARBA" id="ARBA00022842"/>
    </source>
</evidence>
<dbReference type="Proteomes" id="UP000236928">
    <property type="component" value="Unassembled WGS sequence"/>
</dbReference>
<dbReference type="Pfam" id="PF24947">
    <property type="entry name" value="PGM1_C_vert_fung"/>
    <property type="match status" value="1"/>
</dbReference>
<evidence type="ECO:0000259" key="10">
    <source>
        <dbReference type="Pfam" id="PF02878"/>
    </source>
</evidence>
<accession>A0A2P4YZD1</accession>
<dbReference type="AlphaFoldDB" id="A0A2P4YZD1"/>
<keyword evidence="14" id="KW-1185">Reference proteome</keyword>
<dbReference type="EC" id="5.4.2.2" evidence="4"/>
<evidence type="ECO:0000256" key="6">
    <source>
        <dbReference type="ARBA" id="ARBA00022723"/>
    </source>
</evidence>
<dbReference type="NCBIfam" id="NF005737">
    <property type="entry name" value="PRK07564.1-1"/>
    <property type="match status" value="1"/>
</dbReference>
<dbReference type="GO" id="GO:0005975">
    <property type="term" value="P:carbohydrate metabolic process"/>
    <property type="evidence" value="ECO:0007669"/>
    <property type="project" value="InterPro"/>
</dbReference>
<dbReference type="EMBL" id="JIBK01000010">
    <property type="protein sequence ID" value="POM83175.1"/>
    <property type="molecule type" value="Genomic_DNA"/>
</dbReference>
<dbReference type="FunFam" id="3.40.120.10:FF:000004">
    <property type="entry name" value="Phosphoglucomutase 5"/>
    <property type="match status" value="1"/>
</dbReference>
<dbReference type="GO" id="GO:0000287">
    <property type="term" value="F:magnesium ion binding"/>
    <property type="evidence" value="ECO:0007669"/>
    <property type="project" value="InterPro"/>
</dbReference>
<evidence type="ECO:0000256" key="8">
    <source>
        <dbReference type="ARBA" id="ARBA00023235"/>
    </source>
</evidence>
<dbReference type="Gene3D" id="3.40.120.10">
    <property type="entry name" value="Alpha-D-Glucose-1,6-Bisphosphate, subunit A, domain 3"/>
    <property type="match status" value="3"/>
</dbReference>
<dbReference type="Pfam" id="PF02879">
    <property type="entry name" value="PGM_PMM_II"/>
    <property type="match status" value="1"/>
</dbReference>
<evidence type="ECO:0000259" key="12">
    <source>
        <dbReference type="Pfam" id="PF02880"/>
    </source>
</evidence>
<dbReference type="InterPro" id="IPR016055">
    <property type="entry name" value="A-D-PHexomutase_a/b/a-I/II/III"/>
</dbReference>
<evidence type="ECO:0000256" key="3">
    <source>
        <dbReference type="ARBA" id="ARBA00010231"/>
    </source>
</evidence>
<organism evidence="13 14">
    <name type="scientific">Cryptosporidium meleagridis</name>
    <dbReference type="NCBI Taxonomy" id="93969"/>
    <lineage>
        <taxon>Eukaryota</taxon>
        <taxon>Sar</taxon>
        <taxon>Alveolata</taxon>
        <taxon>Apicomplexa</taxon>
        <taxon>Conoidasida</taxon>
        <taxon>Coccidia</taxon>
        <taxon>Eucoccidiorida</taxon>
        <taxon>Eimeriorina</taxon>
        <taxon>Cryptosporidiidae</taxon>
        <taxon>Cryptosporidium</taxon>
    </lineage>
</organism>
<feature type="domain" description="Alpha-D-phosphohexomutase alpha/beta/alpha" evidence="12">
    <location>
        <begin position="412"/>
        <end position="511"/>
    </location>
</feature>
<dbReference type="InterPro" id="IPR045244">
    <property type="entry name" value="PGM"/>
</dbReference>
<keyword evidence="7" id="KW-0460">Magnesium</keyword>
<dbReference type="VEuPathDB" id="CryptoDB:CmeUKMEL1_06080"/>
<feature type="domain" description="Alpha-D-phosphohexomutase alpha/beta/alpha" evidence="10">
    <location>
        <begin position="114"/>
        <end position="258"/>
    </location>
</feature>
<dbReference type="PANTHER" id="PTHR22573:SF2">
    <property type="entry name" value="PHOSPHOGLUCOMUTASE"/>
    <property type="match status" value="1"/>
</dbReference>
<evidence type="ECO:0000313" key="14">
    <source>
        <dbReference type="Proteomes" id="UP000236928"/>
    </source>
</evidence>
<dbReference type="InterPro" id="IPR005845">
    <property type="entry name" value="A-D-PHexomutase_a/b/a-II"/>
</dbReference>
<evidence type="ECO:0000313" key="13">
    <source>
        <dbReference type="EMBL" id="POM83175.1"/>
    </source>
</evidence>
<name>A0A2P4YZD1_9CRYT</name>
<keyword evidence="8" id="KW-0413">Isomerase</keyword>
<dbReference type="InterPro" id="IPR016066">
    <property type="entry name" value="A-D-PHexomutase_CS"/>
</dbReference>
<dbReference type="InterPro" id="IPR005841">
    <property type="entry name" value="Alpha-D-phosphohexomutase_SF"/>
</dbReference>
<feature type="signal peptide" evidence="9">
    <location>
        <begin position="1"/>
        <end position="20"/>
    </location>
</feature>
<dbReference type="Pfam" id="PF02880">
    <property type="entry name" value="PGM_PMM_III"/>
    <property type="match status" value="1"/>
</dbReference>
<feature type="domain" description="Alpha-D-phosphohexomutase alpha/beta/alpha" evidence="11">
    <location>
        <begin position="291"/>
        <end position="401"/>
    </location>
</feature>
<keyword evidence="5" id="KW-0597">Phosphoprotein</keyword>
<evidence type="ECO:0000256" key="4">
    <source>
        <dbReference type="ARBA" id="ARBA00012728"/>
    </source>
</evidence>
<evidence type="ECO:0000256" key="1">
    <source>
        <dbReference type="ARBA" id="ARBA00000443"/>
    </source>
</evidence>
<keyword evidence="9" id="KW-0732">Signal</keyword>
<evidence type="ECO:0000256" key="2">
    <source>
        <dbReference type="ARBA" id="ARBA00001946"/>
    </source>
</evidence>
<dbReference type="FunFam" id="3.30.310.50:FF:000002">
    <property type="entry name" value="Phosphoglucomutase 5"/>
    <property type="match status" value="1"/>
</dbReference>
<dbReference type="SUPFAM" id="SSF53738">
    <property type="entry name" value="Phosphoglucomutase, first 3 domains"/>
    <property type="match status" value="3"/>
</dbReference>
<proteinExistence type="inferred from homology"/>
<dbReference type="GO" id="GO:0005829">
    <property type="term" value="C:cytosol"/>
    <property type="evidence" value="ECO:0007669"/>
    <property type="project" value="TreeGrafter"/>
</dbReference>
<evidence type="ECO:0000256" key="9">
    <source>
        <dbReference type="SAM" id="SignalP"/>
    </source>
</evidence>
<comment type="cofactor">
    <cofactor evidence="2">
        <name>Mg(2+)</name>
        <dbReference type="ChEBI" id="CHEBI:18420"/>
    </cofactor>
</comment>
<keyword evidence="6" id="KW-0479">Metal-binding</keyword>
<dbReference type="InterPro" id="IPR005844">
    <property type="entry name" value="A-D-PHexomutase_a/b/a-I"/>
</dbReference>
<dbReference type="InterPro" id="IPR005846">
    <property type="entry name" value="A-D-PHexomutase_a/b/a-III"/>
</dbReference>
<dbReference type="PROSITE" id="PS00710">
    <property type="entry name" value="PGM_PMM"/>
    <property type="match status" value="1"/>
</dbReference>
<comment type="catalytic activity">
    <reaction evidence="1">
        <text>alpha-D-glucose 1-phosphate = alpha-D-glucose 6-phosphate</text>
        <dbReference type="Rhea" id="RHEA:23536"/>
        <dbReference type="ChEBI" id="CHEBI:58225"/>
        <dbReference type="ChEBI" id="CHEBI:58601"/>
        <dbReference type="EC" id="5.4.2.2"/>
    </reaction>
</comment>
<evidence type="ECO:0000259" key="11">
    <source>
        <dbReference type="Pfam" id="PF02879"/>
    </source>
</evidence>
<evidence type="ECO:0000256" key="5">
    <source>
        <dbReference type="ARBA" id="ARBA00022553"/>
    </source>
</evidence>
<dbReference type="SUPFAM" id="SSF55957">
    <property type="entry name" value="Phosphoglucomutase, C-terminal domain"/>
    <property type="match status" value="1"/>
</dbReference>
<feature type="chain" id="PRO_5015144637" description="phosphoglucomutase (alpha-D-glucose-1,6-bisphosphate-dependent)" evidence="9">
    <location>
        <begin position="21"/>
        <end position="670"/>
    </location>
</feature>
<dbReference type="OrthoDB" id="2291at2759"/>
<dbReference type="GO" id="GO:0004614">
    <property type="term" value="F:phosphoglucomutase activity"/>
    <property type="evidence" value="ECO:0007669"/>
    <property type="project" value="UniProtKB-EC"/>
</dbReference>
<gene>
    <name evidence="13" type="ORF">CmeUKMEL1_06080</name>
</gene>
<reference evidence="13 14" key="1">
    <citation type="submission" date="2014-04" db="EMBL/GenBank/DDBJ databases">
        <title>Comparative Genomics of Cryptosporidium Species.</title>
        <authorList>
            <person name="Silva J.C."/>
            <person name="Su Q."/>
            <person name="Chalmers R."/>
            <person name="Chibucos M.C."/>
            <person name="Elwin K."/>
            <person name="Godinez A."/>
            <person name="Guo F."/>
            <person name="Huynh K."/>
            <person name="Orvis J."/>
            <person name="Ott S."/>
            <person name="Sadzewicz L."/>
            <person name="Sengamalay N."/>
            <person name="Shetty A."/>
            <person name="Sun M."/>
            <person name="Tallon L."/>
            <person name="Xiao L."/>
            <person name="Zhang H."/>
            <person name="Fraser C.M."/>
            <person name="Zhu G."/>
            <person name="Kissinger J."/>
            <person name="Widmer G."/>
        </authorList>
    </citation>
    <scope>NUCLEOTIDE SEQUENCE [LARGE SCALE GENOMIC DNA]</scope>
    <source>
        <strain evidence="13 14">UKMEL1</strain>
    </source>
</reference>
<dbReference type="PRINTS" id="PR00509">
    <property type="entry name" value="PGMPMM"/>
</dbReference>
<comment type="similarity">
    <text evidence="3">Belongs to the phosphohexose mutase family.</text>
</comment>
<dbReference type="PANTHER" id="PTHR22573">
    <property type="entry name" value="PHOSPHOHEXOMUTASE FAMILY MEMBER"/>
    <property type="match status" value="1"/>
</dbReference>
<comment type="caution">
    <text evidence="13">The sequence shown here is derived from an EMBL/GenBank/DDBJ whole genome shotgun (WGS) entry which is preliminary data.</text>
</comment>
<protein>
    <recommendedName>
        <fullName evidence="4">phosphoglucomutase (alpha-D-glucose-1,6-bisphosphate-dependent)</fullName>
        <ecNumber evidence="4">5.4.2.2</ecNumber>
    </recommendedName>
</protein>
<dbReference type="Gene3D" id="3.30.310.50">
    <property type="entry name" value="Alpha-D-phosphohexomutase, C-terminal domain"/>
    <property type="match status" value="1"/>
</dbReference>
<sequence>MITILNVFFLLLLVSQYVNAKESVRNSRYLQKISLIEPADDQARADISQEIQTNQERTLIKKKVSVLTRKITETETTETYYYSDNGLDTWIPNENENLLDMLIQEVQVSPYLDQKPGTSGLRKKTRVFMEGTYLANFIESYFQSFPPEDFEGATLLVAGDGRFFLPEAIQTISEIAAAHKVRRIWTGVNGLCSTPAGSAIIREREGGIAVGGILLTASHNPGGIDEDFGVKFNGKNGGPAQDSVTDTIFEITKKLTSYKKISLPKIDLSKIGVQELIPNQFTVEVIDTSEDWLKLMKKIFDFQKIQSLLNRKDFKMVFDSMHGVAGQYARKLFLEEFGLPESSMLHLESKPDFGGLHPDPNLTYAKDLVEIMKVESPEKVDKNTPDFGAAGDGDCDRNMILGKGFFVTPSDSVAIIASYAKEAIPYFSKGLVGVSRSMPTSTSLNNVAERLGIPCYEVPTGWKYFGNLMDAKMINICGEESFGTGSDHIREKDGLWAVLAWLSILAYKNPDPTKPLVSVEDITREFWKTYGRNYYTRFDYESVESEKADQFFKHLNSLLEDSQKLRNSLRSSGLKVKFMDNFTYNDPVDGSVSKNQGVRIIFTDNSRIVFRLSGTGSVGATIRIYMEKTVKNPQEFEKTAQQALSHLIEIVEKKIKLKEITGRSKPTVIT</sequence>
<dbReference type="InterPro" id="IPR036900">
    <property type="entry name" value="A-D-PHexomutase_C_sf"/>
</dbReference>
<dbReference type="CDD" id="cd03085">
    <property type="entry name" value="PGM1"/>
    <property type="match status" value="1"/>
</dbReference>
<dbReference type="Pfam" id="PF02878">
    <property type="entry name" value="PGM_PMM_I"/>
    <property type="match status" value="1"/>
</dbReference>